<dbReference type="EMBL" id="NRDI02000001">
    <property type="protein sequence ID" value="KAI1519830.1"/>
    <property type="molecule type" value="Genomic_DNA"/>
</dbReference>
<dbReference type="AlphaFoldDB" id="A0A922NPU2"/>
<keyword evidence="2" id="KW-1185">Reference proteome</keyword>
<evidence type="ECO:0000313" key="1">
    <source>
        <dbReference type="EMBL" id="KAI1519830.1"/>
    </source>
</evidence>
<reference evidence="2" key="1">
    <citation type="journal article" date="2022" name="Microb. Genom.">
        <title>A global pangenome for the wheat fungal pathogen Pyrenophora tritici-repentis and prediction of effector protein structural homology.</title>
        <authorList>
            <person name="Moolhuijzen P.M."/>
            <person name="See P.T."/>
            <person name="Shi G."/>
            <person name="Powell H.R."/>
            <person name="Cockram J."/>
            <person name="Jorgensen L.N."/>
            <person name="Benslimane H."/>
            <person name="Strelkov S.E."/>
            <person name="Turner J."/>
            <person name="Liu Z."/>
            <person name="Moffat C.S."/>
        </authorList>
    </citation>
    <scope>NUCLEOTIDE SEQUENCE [LARGE SCALE GENOMIC DNA]</scope>
</reference>
<name>A0A922NPU2_9PLEO</name>
<sequence length="100" mass="11981">MWCLPVFTSRPIYYLINRYNTFSTLEPKQIAQETFWPDPSEKQKVELEKKPAIVPQAGYLHSQTALESSCAQFRHESDERLIFIRCRNYYHYDLYINTLV</sequence>
<organism evidence="1 2">
    <name type="scientific">Pyrenophora tritici-repentis</name>
    <dbReference type="NCBI Taxonomy" id="45151"/>
    <lineage>
        <taxon>Eukaryota</taxon>
        <taxon>Fungi</taxon>
        <taxon>Dikarya</taxon>
        <taxon>Ascomycota</taxon>
        <taxon>Pezizomycotina</taxon>
        <taxon>Dothideomycetes</taxon>
        <taxon>Pleosporomycetidae</taxon>
        <taxon>Pleosporales</taxon>
        <taxon>Pleosporineae</taxon>
        <taxon>Pleosporaceae</taxon>
        <taxon>Pyrenophora</taxon>
    </lineage>
</organism>
<accession>A0A922NPU2</accession>
<dbReference type="Proteomes" id="UP000249757">
    <property type="component" value="Unassembled WGS sequence"/>
</dbReference>
<proteinExistence type="predicted"/>
<protein>
    <submittedName>
        <fullName evidence="1">Uncharacterized protein</fullName>
    </submittedName>
</protein>
<comment type="caution">
    <text evidence="1">The sequence shown here is derived from an EMBL/GenBank/DDBJ whole genome shotgun (WGS) entry which is preliminary data.</text>
</comment>
<evidence type="ECO:0000313" key="2">
    <source>
        <dbReference type="Proteomes" id="UP000249757"/>
    </source>
</evidence>
<gene>
    <name evidence="1" type="ORF">Ptr86124_000198</name>
</gene>